<accession>A0A6A6VBR9</accession>
<name>A0A6A6VBR9_9PLEO</name>
<feature type="region of interest" description="Disordered" evidence="1">
    <location>
        <begin position="228"/>
        <end position="288"/>
    </location>
</feature>
<sequence length="288" mass="31098">MAETNFADFIKQARDKKKKETLAQEILGSRGRKAAGSGAAPKARNGAEKPSLVSRMSSSSGVNKSRSSSAKPAAKPAAANINDKWEHDLHGLNNPQASKKTARGASATQIDRNTRTFNKFRSVLQDNVPAAQSSGFNIKGVATGGPFTVIASNFANGTTAADIEAVMAPVVAEREGSIVSCRLISANPTVMVELVIDKRDAAQNVIDIFNNKKADGRLLYVYLKDTPNPTPTAPASSTHRLNRAPQPVHDDMDVDMNNGERSGSFQDGRYGFREDYRAEPPRGPRRRY</sequence>
<evidence type="ECO:0000313" key="3">
    <source>
        <dbReference type="Proteomes" id="UP000799440"/>
    </source>
</evidence>
<feature type="compositionally biased region" description="Low complexity" evidence="1">
    <location>
        <begin position="34"/>
        <end position="44"/>
    </location>
</feature>
<feature type="compositionally biased region" description="Low complexity" evidence="1">
    <location>
        <begin position="51"/>
        <end position="79"/>
    </location>
</feature>
<dbReference type="InterPro" id="IPR035979">
    <property type="entry name" value="RBD_domain_sf"/>
</dbReference>
<evidence type="ECO:0008006" key="4">
    <source>
        <dbReference type="Google" id="ProtNLM"/>
    </source>
</evidence>
<dbReference type="EMBL" id="MU006570">
    <property type="protein sequence ID" value="KAF2748072.1"/>
    <property type="molecule type" value="Genomic_DNA"/>
</dbReference>
<organism evidence="2 3">
    <name type="scientific">Sporormia fimetaria CBS 119925</name>
    <dbReference type="NCBI Taxonomy" id="1340428"/>
    <lineage>
        <taxon>Eukaryota</taxon>
        <taxon>Fungi</taxon>
        <taxon>Dikarya</taxon>
        <taxon>Ascomycota</taxon>
        <taxon>Pezizomycotina</taxon>
        <taxon>Dothideomycetes</taxon>
        <taxon>Pleosporomycetidae</taxon>
        <taxon>Pleosporales</taxon>
        <taxon>Sporormiaceae</taxon>
        <taxon>Sporormia</taxon>
    </lineage>
</organism>
<evidence type="ECO:0000256" key="1">
    <source>
        <dbReference type="SAM" id="MobiDB-lite"/>
    </source>
</evidence>
<reference evidence="2" key="1">
    <citation type="journal article" date="2020" name="Stud. Mycol.">
        <title>101 Dothideomycetes genomes: a test case for predicting lifestyles and emergence of pathogens.</title>
        <authorList>
            <person name="Haridas S."/>
            <person name="Albert R."/>
            <person name="Binder M."/>
            <person name="Bloem J."/>
            <person name="Labutti K."/>
            <person name="Salamov A."/>
            <person name="Andreopoulos B."/>
            <person name="Baker S."/>
            <person name="Barry K."/>
            <person name="Bills G."/>
            <person name="Bluhm B."/>
            <person name="Cannon C."/>
            <person name="Castanera R."/>
            <person name="Culley D."/>
            <person name="Daum C."/>
            <person name="Ezra D."/>
            <person name="Gonzalez J."/>
            <person name="Henrissat B."/>
            <person name="Kuo A."/>
            <person name="Liang C."/>
            <person name="Lipzen A."/>
            <person name="Lutzoni F."/>
            <person name="Magnuson J."/>
            <person name="Mondo S."/>
            <person name="Nolan M."/>
            <person name="Ohm R."/>
            <person name="Pangilinan J."/>
            <person name="Park H.-J."/>
            <person name="Ramirez L."/>
            <person name="Alfaro M."/>
            <person name="Sun H."/>
            <person name="Tritt A."/>
            <person name="Yoshinaga Y."/>
            <person name="Zwiers L.-H."/>
            <person name="Turgeon B."/>
            <person name="Goodwin S."/>
            <person name="Spatafora J."/>
            <person name="Crous P."/>
            <person name="Grigoriev I."/>
        </authorList>
    </citation>
    <scope>NUCLEOTIDE SEQUENCE</scope>
    <source>
        <strain evidence="2">CBS 119925</strain>
    </source>
</reference>
<dbReference type="GO" id="GO:0003676">
    <property type="term" value="F:nucleic acid binding"/>
    <property type="evidence" value="ECO:0007669"/>
    <property type="project" value="InterPro"/>
</dbReference>
<protein>
    <recommendedName>
        <fullName evidence="4">RRM domain-containing protein</fullName>
    </recommendedName>
</protein>
<dbReference type="OrthoDB" id="5374349at2759"/>
<keyword evidence="3" id="KW-1185">Reference proteome</keyword>
<dbReference type="AlphaFoldDB" id="A0A6A6VBR9"/>
<evidence type="ECO:0000313" key="2">
    <source>
        <dbReference type="EMBL" id="KAF2748072.1"/>
    </source>
</evidence>
<gene>
    <name evidence="2" type="ORF">M011DRAFT_457986</name>
</gene>
<dbReference type="Proteomes" id="UP000799440">
    <property type="component" value="Unassembled WGS sequence"/>
</dbReference>
<dbReference type="SUPFAM" id="SSF54928">
    <property type="entry name" value="RNA-binding domain, RBD"/>
    <property type="match status" value="1"/>
</dbReference>
<feature type="region of interest" description="Disordered" evidence="1">
    <location>
        <begin position="25"/>
        <end position="112"/>
    </location>
</feature>
<feature type="compositionally biased region" description="Basic and acidic residues" evidence="1">
    <location>
        <begin position="270"/>
        <end position="282"/>
    </location>
</feature>
<proteinExistence type="predicted"/>